<dbReference type="InterPro" id="IPR040676">
    <property type="entry name" value="DUF5641"/>
</dbReference>
<comment type="caution">
    <text evidence="2">The sequence shown here is derived from an EMBL/GenBank/DDBJ whole genome shotgun (WGS) entry which is preliminary data.</text>
</comment>
<keyword evidence="3" id="KW-1185">Reference proteome</keyword>
<reference evidence="2" key="1">
    <citation type="journal article" date="2023" name="Insect Mol. Biol.">
        <title>Genome sequencing provides insights into the evolution of gene families encoding plant cell wall-degrading enzymes in longhorned beetles.</title>
        <authorList>
            <person name="Shin N.R."/>
            <person name="Okamura Y."/>
            <person name="Kirsch R."/>
            <person name="Pauchet Y."/>
        </authorList>
    </citation>
    <scope>NUCLEOTIDE SEQUENCE</scope>
    <source>
        <strain evidence="2">MMC_N1</strain>
    </source>
</reference>
<evidence type="ECO:0000313" key="3">
    <source>
        <dbReference type="Proteomes" id="UP001162164"/>
    </source>
</evidence>
<dbReference type="PANTHER" id="PTHR47331">
    <property type="entry name" value="PHD-TYPE DOMAIN-CONTAINING PROTEIN"/>
    <property type="match status" value="1"/>
</dbReference>
<evidence type="ECO:0000259" key="1">
    <source>
        <dbReference type="Pfam" id="PF18701"/>
    </source>
</evidence>
<dbReference type="Proteomes" id="UP001162164">
    <property type="component" value="Unassembled WGS sequence"/>
</dbReference>
<gene>
    <name evidence="2" type="ORF">NQ317_015341</name>
</gene>
<organism evidence="2 3">
    <name type="scientific">Molorchus minor</name>
    <dbReference type="NCBI Taxonomy" id="1323400"/>
    <lineage>
        <taxon>Eukaryota</taxon>
        <taxon>Metazoa</taxon>
        <taxon>Ecdysozoa</taxon>
        <taxon>Arthropoda</taxon>
        <taxon>Hexapoda</taxon>
        <taxon>Insecta</taxon>
        <taxon>Pterygota</taxon>
        <taxon>Neoptera</taxon>
        <taxon>Endopterygota</taxon>
        <taxon>Coleoptera</taxon>
        <taxon>Polyphaga</taxon>
        <taxon>Cucujiformia</taxon>
        <taxon>Chrysomeloidea</taxon>
        <taxon>Cerambycidae</taxon>
        <taxon>Lamiinae</taxon>
        <taxon>Monochamini</taxon>
        <taxon>Molorchus</taxon>
    </lineage>
</organism>
<protein>
    <recommendedName>
        <fullName evidence="1">DUF5641 domain-containing protein</fullName>
    </recommendedName>
</protein>
<accession>A0ABQ9J2H1</accession>
<dbReference type="EMBL" id="JAPWTJ010001451">
    <property type="protein sequence ID" value="KAJ8971652.1"/>
    <property type="molecule type" value="Genomic_DNA"/>
</dbReference>
<proteinExistence type="predicted"/>
<sequence length="73" mass="8184">MQQREKWLRPENPPKIGTLVLIRDNNAPPTQWKLGRLILLHPGDDGIVRVATVKTQSGTLKRPLNALSPLPID</sequence>
<feature type="domain" description="DUF5641" evidence="1">
    <location>
        <begin position="1"/>
        <end position="70"/>
    </location>
</feature>
<dbReference type="Pfam" id="PF18701">
    <property type="entry name" value="DUF5641"/>
    <property type="match status" value="1"/>
</dbReference>
<name>A0ABQ9J2H1_9CUCU</name>
<evidence type="ECO:0000313" key="2">
    <source>
        <dbReference type="EMBL" id="KAJ8971652.1"/>
    </source>
</evidence>